<dbReference type="Proteomes" id="UP000266552">
    <property type="component" value="Chromosome"/>
</dbReference>
<dbReference type="Pfam" id="PF00903">
    <property type="entry name" value="Glyoxalase"/>
    <property type="match status" value="2"/>
</dbReference>
<name>A0A385TF61_PAELA</name>
<accession>A0A385TF61</accession>
<dbReference type="EMBL" id="CP032412">
    <property type="protein sequence ID" value="AYB42051.1"/>
    <property type="molecule type" value="Genomic_DNA"/>
</dbReference>
<evidence type="ECO:0000313" key="2">
    <source>
        <dbReference type="EMBL" id="AYB42051.1"/>
    </source>
</evidence>
<dbReference type="CDD" id="cd06587">
    <property type="entry name" value="VOC"/>
    <property type="match status" value="1"/>
</dbReference>
<evidence type="ECO:0000259" key="1">
    <source>
        <dbReference type="Pfam" id="PF00903"/>
    </source>
</evidence>
<keyword evidence="3" id="KW-1185">Reference proteome</keyword>
<dbReference type="SUPFAM" id="SSF54593">
    <property type="entry name" value="Glyoxalase/Bleomycin resistance protein/Dihydroxybiphenyl dioxygenase"/>
    <property type="match status" value="1"/>
</dbReference>
<dbReference type="KEGG" id="plw:D5F53_01570"/>
<gene>
    <name evidence="2" type="ORF">D5F53_01570</name>
</gene>
<feature type="domain" description="Glyoxalase/fosfomycin resistance/dioxygenase" evidence="1">
    <location>
        <begin position="155"/>
        <end position="263"/>
    </location>
</feature>
<proteinExistence type="predicted"/>
<dbReference type="RefSeq" id="WP_119846278.1">
    <property type="nucleotide sequence ID" value="NZ_CP032412.1"/>
</dbReference>
<dbReference type="InterPro" id="IPR029068">
    <property type="entry name" value="Glyas_Bleomycin-R_OHBP_Dase"/>
</dbReference>
<feature type="domain" description="Glyoxalase/fosfomycin resistance/dioxygenase" evidence="1">
    <location>
        <begin position="21"/>
        <end position="125"/>
    </location>
</feature>
<dbReference type="AlphaFoldDB" id="A0A385TF61"/>
<dbReference type="InterPro" id="IPR004360">
    <property type="entry name" value="Glyas_Fos-R_dOase_dom"/>
</dbReference>
<dbReference type="Gene3D" id="3.10.180.10">
    <property type="entry name" value="2,3-Dihydroxybiphenyl 1,2-Dioxygenase, domain 1"/>
    <property type="match status" value="2"/>
</dbReference>
<evidence type="ECO:0000313" key="3">
    <source>
        <dbReference type="Proteomes" id="UP000266552"/>
    </source>
</evidence>
<sequence>MVGLRLDDFDGGFIIAPWDRFKELIEWYSTHLDLKVTYEEDYPVEKMATLTFPALGCIHIKSVEHDHPHFAVDWGQNGNVRFCFTATNLEAAHAYFREQAIQVTDVTQGPFDRTFDFFDPAGNRLTAIEPEPGTEALVAKAPDARFPFQAIPRFGVDRLDEAIAWYEANLGGRVERVSADGTSATVIITAEGAPLYLETVRTNRTKGALTVAARPYWVIRKKADFFETHKRLREQGWKVTDFAGNPKFLVMFHTYDPYGNQVNVWCYEDC</sequence>
<protein>
    <recommendedName>
        <fullName evidence="1">Glyoxalase/fosfomycin resistance/dioxygenase domain-containing protein</fullName>
    </recommendedName>
</protein>
<organism evidence="2 3">
    <name type="scientific">Paenibacillus lautus</name>
    <name type="common">Bacillus lautus</name>
    <dbReference type="NCBI Taxonomy" id="1401"/>
    <lineage>
        <taxon>Bacteria</taxon>
        <taxon>Bacillati</taxon>
        <taxon>Bacillota</taxon>
        <taxon>Bacilli</taxon>
        <taxon>Bacillales</taxon>
        <taxon>Paenibacillaceae</taxon>
        <taxon>Paenibacillus</taxon>
    </lineage>
</organism>
<reference evidence="2 3" key="1">
    <citation type="submission" date="2018-09" db="EMBL/GenBank/DDBJ databases">
        <title>Genome Sequence of Paenibacillus lautus Strain E7593-69, Azo Dye-Degrading Bacteria, Isolated from Commercial Tattoo Inks.</title>
        <authorList>
            <person name="Nho S.W."/>
            <person name="Kim S.-J."/>
            <person name="Kweon O."/>
            <person name="Cerniglia C.E."/>
        </authorList>
    </citation>
    <scope>NUCLEOTIDE SEQUENCE [LARGE SCALE GENOMIC DNA]</scope>
    <source>
        <strain evidence="2 3">E7593-69</strain>
    </source>
</reference>